<feature type="transmembrane region" description="Helical" evidence="1">
    <location>
        <begin position="16"/>
        <end position="38"/>
    </location>
</feature>
<dbReference type="AlphaFoldDB" id="A0A1H5SV00"/>
<protein>
    <submittedName>
        <fullName evidence="2">Uncharacterized protein</fullName>
    </submittedName>
</protein>
<gene>
    <name evidence="2" type="ORF">SAMN04488045_0381</name>
</gene>
<accession>A0A1H5SV00</accession>
<keyword evidence="1" id="KW-0812">Transmembrane</keyword>
<evidence type="ECO:0000313" key="3">
    <source>
        <dbReference type="Proteomes" id="UP000236752"/>
    </source>
</evidence>
<keyword evidence="1" id="KW-1133">Transmembrane helix</keyword>
<sequence>MDDTPAPAPEVRFLKILVTVLTGTMIAGLLVIIALFVIRFQQPDLTLPEGISLPDGTEAQAFTQGRDWYAIVTADDHILIFDRDGGQLRQTVRIEATGQ</sequence>
<dbReference type="RefSeq" id="WP_103908777.1">
    <property type="nucleotide sequence ID" value="NZ_FNUZ01000001.1"/>
</dbReference>
<evidence type="ECO:0000313" key="2">
    <source>
        <dbReference type="EMBL" id="SEF54412.1"/>
    </source>
</evidence>
<dbReference type="OrthoDB" id="7872651at2"/>
<dbReference type="Pfam" id="PF20082">
    <property type="entry name" value="DUF6476"/>
    <property type="match status" value="1"/>
</dbReference>
<keyword evidence="1" id="KW-0472">Membrane</keyword>
<proteinExistence type="predicted"/>
<organism evidence="2 3">
    <name type="scientific">Thalassococcus halodurans</name>
    <dbReference type="NCBI Taxonomy" id="373675"/>
    <lineage>
        <taxon>Bacteria</taxon>
        <taxon>Pseudomonadati</taxon>
        <taxon>Pseudomonadota</taxon>
        <taxon>Alphaproteobacteria</taxon>
        <taxon>Rhodobacterales</taxon>
        <taxon>Roseobacteraceae</taxon>
        <taxon>Thalassococcus</taxon>
    </lineage>
</organism>
<name>A0A1H5SV00_9RHOB</name>
<dbReference type="InterPro" id="IPR045519">
    <property type="entry name" value="DUF6476"/>
</dbReference>
<dbReference type="Proteomes" id="UP000236752">
    <property type="component" value="Unassembled WGS sequence"/>
</dbReference>
<keyword evidence="3" id="KW-1185">Reference proteome</keyword>
<dbReference type="EMBL" id="FNUZ01000001">
    <property type="protein sequence ID" value="SEF54412.1"/>
    <property type="molecule type" value="Genomic_DNA"/>
</dbReference>
<reference evidence="2 3" key="1">
    <citation type="submission" date="2016-10" db="EMBL/GenBank/DDBJ databases">
        <authorList>
            <person name="de Groot N.N."/>
        </authorList>
    </citation>
    <scope>NUCLEOTIDE SEQUENCE [LARGE SCALE GENOMIC DNA]</scope>
    <source>
        <strain evidence="2 3">DSM 26915</strain>
    </source>
</reference>
<evidence type="ECO:0000256" key="1">
    <source>
        <dbReference type="SAM" id="Phobius"/>
    </source>
</evidence>